<protein>
    <submittedName>
        <fullName evidence="1">Uncharacterized protein</fullName>
    </submittedName>
</protein>
<dbReference type="EMBL" id="SFBF01000398">
    <property type="protein sequence ID" value="TRU41494.1"/>
    <property type="molecule type" value="Genomic_DNA"/>
</dbReference>
<proteinExistence type="predicted"/>
<dbReference type="AlphaFoldDB" id="A0A552F459"/>
<gene>
    <name evidence="1" type="ORF">EWV91_21450</name>
</gene>
<evidence type="ECO:0000313" key="1">
    <source>
        <dbReference type="EMBL" id="TRU41494.1"/>
    </source>
</evidence>
<comment type="caution">
    <text evidence="1">The sequence shown here is derived from an EMBL/GenBank/DDBJ whole genome shotgun (WGS) entry which is preliminary data.</text>
</comment>
<evidence type="ECO:0000313" key="2">
    <source>
        <dbReference type="Proteomes" id="UP000320293"/>
    </source>
</evidence>
<name>A0A552F459_MICAE</name>
<organism evidence="1 2">
    <name type="scientific">Microcystis aeruginosa Ma_QC_Ca_00000000_S207</name>
    <dbReference type="NCBI Taxonomy" id="2486251"/>
    <lineage>
        <taxon>Bacteria</taxon>
        <taxon>Bacillati</taxon>
        <taxon>Cyanobacteriota</taxon>
        <taxon>Cyanophyceae</taxon>
        <taxon>Oscillatoriophycideae</taxon>
        <taxon>Chroococcales</taxon>
        <taxon>Microcystaceae</taxon>
        <taxon>Microcystis</taxon>
    </lineage>
</organism>
<dbReference type="Proteomes" id="UP000320293">
    <property type="component" value="Unassembled WGS sequence"/>
</dbReference>
<reference evidence="1 2" key="1">
    <citation type="submission" date="2019-01" db="EMBL/GenBank/DDBJ databases">
        <title>Coherence of Microcystis species and biogeography revealed through population genomics.</title>
        <authorList>
            <person name="Perez-Carrascal O.M."/>
            <person name="Terrat Y."/>
            <person name="Giani A."/>
            <person name="Fortin N."/>
            <person name="Tromas N."/>
            <person name="Shapiro B.J."/>
        </authorList>
    </citation>
    <scope>NUCLEOTIDE SEQUENCE [LARGE SCALE GENOMIC DNA]</scope>
    <source>
        <strain evidence="1">Ma_QC_Ca_00000000_S207</strain>
    </source>
</reference>
<sequence>MTLCIAWRQNECIYFASDSRLTNPDKTTITNYATKIFKIHVAAVGPGPEVAPIFSTDFGLCFTGSYLNGSLIADTISEVLSNLQVIPHSDYSIDNLAEIAFVVYKNVSIQLMELNREKGLAKAYLGGFCPFTNVFKLFEFAPISLPTNSKITFTKTEININQNPALLGDFDAQNATNNLSKNLSNTYSYFHILRDIINNPDIPTVGGQIQVGVFEENTVRTSGIAEYELKQDDYGFHSVNSKLTFRGIDFGFIDNELRVGNINIIKTFFNPFESERMQLFDQANELNNNIDI</sequence>
<accession>A0A552F459</accession>